<evidence type="ECO:0000313" key="1">
    <source>
        <dbReference type="EMBL" id="MFC4988627.1"/>
    </source>
</evidence>
<dbReference type="RefSeq" id="WP_224827371.1">
    <property type="nucleotide sequence ID" value="NZ_JAIVEF010000001.1"/>
</dbReference>
<proteinExistence type="predicted"/>
<name>A0ABD5QHY0_9EURY</name>
<evidence type="ECO:0000313" key="2">
    <source>
        <dbReference type="Proteomes" id="UP001595925"/>
    </source>
</evidence>
<accession>A0ABD5QHY0</accession>
<keyword evidence="2" id="KW-1185">Reference proteome</keyword>
<dbReference type="Proteomes" id="UP001595925">
    <property type="component" value="Unassembled WGS sequence"/>
</dbReference>
<organism evidence="1 2">
    <name type="scientific">Saliphagus infecundisoli</name>
    <dbReference type="NCBI Taxonomy" id="1849069"/>
    <lineage>
        <taxon>Archaea</taxon>
        <taxon>Methanobacteriati</taxon>
        <taxon>Methanobacteriota</taxon>
        <taxon>Stenosarchaea group</taxon>
        <taxon>Halobacteria</taxon>
        <taxon>Halobacteriales</taxon>
        <taxon>Natrialbaceae</taxon>
        <taxon>Saliphagus</taxon>
    </lineage>
</organism>
<dbReference type="EMBL" id="JBHSJG010000036">
    <property type="protein sequence ID" value="MFC4988627.1"/>
    <property type="molecule type" value="Genomic_DNA"/>
</dbReference>
<dbReference type="AlphaFoldDB" id="A0ABD5QHY0"/>
<gene>
    <name evidence="1" type="ORF">ACFPFO_12810</name>
</gene>
<protein>
    <submittedName>
        <fullName evidence="1">Uncharacterized protein</fullName>
    </submittedName>
</protein>
<comment type="caution">
    <text evidence="1">The sequence shown here is derived from an EMBL/GenBank/DDBJ whole genome shotgun (WGS) entry which is preliminary data.</text>
</comment>
<sequence length="77" mass="8555">MIECANCETAQFLQITRSRVYFEADELLREIDERYECTLCGATGSYTYTGTDNEVDPDASATVAGGVTLTRRKPEHA</sequence>
<reference evidence="1 2" key="1">
    <citation type="journal article" date="2019" name="Int. J. Syst. Evol. Microbiol.">
        <title>The Global Catalogue of Microorganisms (GCM) 10K type strain sequencing project: providing services to taxonomists for standard genome sequencing and annotation.</title>
        <authorList>
            <consortium name="The Broad Institute Genomics Platform"/>
            <consortium name="The Broad Institute Genome Sequencing Center for Infectious Disease"/>
            <person name="Wu L."/>
            <person name="Ma J."/>
        </authorList>
    </citation>
    <scope>NUCLEOTIDE SEQUENCE [LARGE SCALE GENOMIC DNA]</scope>
    <source>
        <strain evidence="1 2">CGMCC 1.15824</strain>
    </source>
</reference>